<comment type="caution">
    <text evidence="2">The sequence shown here is derived from an EMBL/GenBank/DDBJ whole genome shotgun (WGS) entry which is preliminary data.</text>
</comment>
<feature type="compositionally biased region" description="Low complexity" evidence="1">
    <location>
        <begin position="80"/>
        <end position="101"/>
    </location>
</feature>
<name>A0A5B7FLT2_PORTR</name>
<sequence>MWLMSSNGSHSGHYPGRAQIVASAASPPCTDRQGSSNRVAGLADTRATHLDLGCKCTVRRKDKREQLRPGHDSRSCIAPSGVRSRAKGSASGSGGMSSNKSRLSSNTQHESSESKSLKSLLLPKEDRTSEKDCKEEDMEDEEGGE</sequence>
<feature type="compositionally biased region" description="Basic and acidic residues" evidence="1">
    <location>
        <begin position="123"/>
        <end position="134"/>
    </location>
</feature>
<gene>
    <name evidence="2" type="ORF">E2C01_039082</name>
</gene>
<evidence type="ECO:0000313" key="3">
    <source>
        <dbReference type="Proteomes" id="UP000324222"/>
    </source>
</evidence>
<proteinExistence type="predicted"/>
<feature type="region of interest" description="Disordered" evidence="1">
    <location>
        <begin position="24"/>
        <end position="44"/>
    </location>
</feature>
<reference evidence="2 3" key="1">
    <citation type="submission" date="2019-05" db="EMBL/GenBank/DDBJ databases">
        <title>Another draft genome of Portunus trituberculatus and its Hox gene families provides insights of decapod evolution.</title>
        <authorList>
            <person name="Jeong J.-H."/>
            <person name="Song I."/>
            <person name="Kim S."/>
            <person name="Choi T."/>
            <person name="Kim D."/>
            <person name="Ryu S."/>
            <person name="Kim W."/>
        </authorList>
    </citation>
    <scope>NUCLEOTIDE SEQUENCE [LARGE SCALE GENOMIC DNA]</scope>
    <source>
        <tissue evidence="2">Muscle</tissue>
    </source>
</reference>
<evidence type="ECO:0000313" key="2">
    <source>
        <dbReference type="EMBL" id="MPC45384.1"/>
    </source>
</evidence>
<feature type="compositionally biased region" description="Acidic residues" evidence="1">
    <location>
        <begin position="135"/>
        <end position="145"/>
    </location>
</feature>
<protein>
    <submittedName>
        <fullName evidence="2">Uncharacterized protein</fullName>
    </submittedName>
</protein>
<feature type="region of interest" description="Disordered" evidence="1">
    <location>
        <begin position="60"/>
        <end position="145"/>
    </location>
</feature>
<dbReference type="EMBL" id="VSRR010006700">
    <property type="protein sequence ID" value="MPC45384.1"/>
    <property type="molecule type" value="Genomic_DNA"/>
</dbReference>
<keyword evidence="3" id="KW-1185">Reference proteome</keyword>
<evidence type="ECO:0000256" key="1">
    <source>
        <dbReference type="SAM" id="MobiDB-lite"/>
    </source>
</evidence>
<organism evidence="2 3">
    <name type="scientific">Portunus trituberculatus</name>
    <name type="common">Swimming crab</name>
    <name type="synonym">Neptunus trituberculatus</name>
    <dbReference type="NCBI Taxonomy" id="210409"/>
    <lineage>
        <taxon>Eukaryota</taxon>
        <taxon>Metazoa</taxon>
        <taxon>Ecdysozoa</taxon>
        <taxon>Arthropoda</taxon>
        <taxon>Crustacea</taxon>
        <taxon>Multicrustacea</taxon>
        <taxon>Malacostraca</taxon>
        <taxon>Eumalacostraca</taxon>
        <taxon>Eucarida</taxon>
        <taxon>Decapoda</taxon>
        <taxon>Pleocyemata</taxon>
        <taxon>Brachyura</taxon>
        <taxon>Eubrachyura</taxon>
        <taxon>Portunoidea</taxon>
        <taxon>Portunidae</taxon>
        <taxon>Portuninae</taxon>
        <taxon>Portunus</taxon>
    </lineage>
</organism>
<feature type="compositionally biased region" description="Basic and acidic residues" evidence="1">
    <location>
        <begin position="63"/>
        <end position="74"/>
    </location>
</feature>
<accession>A0A5B7FLT2</accession>
<dbReference type="Proteomes" id="UP000324222">
    <property type="component" value="Unassembled WGS sequence"/>
</dbReference>
<dbReference type="AlphaFoldDB" id="A0A5B7FLT2"/>